<gene>
    <name evidence="1" type="ORF">BSYN_21330</name>
</gene>
<protein>
    <submittedName>
        <fullName evidence="1">Uncharacterized protein</fullName>
    </submittedName>
</protein>
<evidence type="ECO:0000313" key="2">
    <source>
        <dbReference type="Proteomes" id="UP001496674"/>
    </source>
</evidence>
<sequence length="71" mass="8212">MHCDSAIFIIFCTLIVQLFKTRENYDAIELLICDFLINNMTFEIGGKNKGQKQIQGIENSFIVKDDIEFGY</sequence>
<organism evidence="1 2">
    <name type="scientific">Bacteroides sedimenti</name>
    <dbReference type="NCBI Taxonomy" id="2136147"/>
    <lineage>
        <taxon>Bacteria</taxon>
        <taxon>Pseudomonadati</taxon>
        <taxon>Bacteroidota</taxon>
        <taxon>Bacteroidia</taxon>
        <taxon>Bacteroidales</taxon>
        <taxon>Bacteroidaceae</taxon>
        <taxon>Bacteroides</taxon>
    </lineage>
</organism>
<dbReference type="Proteomes" id="UP001496674">
    <property type="component" value="Chromosome"/>
</dbReference>
<reference evidence="1 2" key="1">
    <citation type="submission" date="2023-04" db="EMBL/GenBank/DDBJ databases">
        <title>Draft genome sequence of acteroides sedimenti strain YN3PY1.</title>
        <authorList>
            <person name="Yoshida N."/>
        </authorList>
    </citation>
    <scope>NUCLEOTIDE SEQUENCE [LARGE SCALE GENOMIC DNA]</scope>
    <source>
        <strain evidence="1 2">YN3PY1</strain>
    </source>
</reference>
<proteinExistence type="predicted"/>
<evidence type="ECO:0000313" key="1">
    <source>
        <dbReference type="EMBL" id="BEG99868.1"/>
    </source>
</evidence>
<name>A0ABM8ID37_9BACE</name>
<keyword evidence="2" id="KW-1185">Reference proteome</keyword>
<dbReference type="EMBL" id="AP028055">
    <property type="protein sequence ID" value="BEG99868.1"/>
    <property type="molecule type" value="Genomic_DNA"/>
</dbReference>
<accession>A0ABM8ID37</accession>